<keyword evidence="1" id="KW-0496">Mitochondrion</keyword>
<organism evidence="1 2">
    <name type="scientific">Helianthus annuus</name>
    <name type="common">Common sunflower</name>
    <dbReference type="NCBI Taxonomy" id="4232"/>
    <lineage>
        <taxon>Eukaryota</taxon>
        <taxon>Viridiplantae</taxon>
        <taxon>Streptophyta</taxon>
        <taxon>Embryophyta</taxon>
        <taxon>Tracheophyta</taxon>
        <taxon>Spermatophyta</taxon>
        <taxon>Magnoliopsida</taxon>
        <taxon>eudicotyledons</taxon>
        <taxon>Gunneridae</taxon>
        <taxon>Pentapetalae</taxon>
        <taxon>asterids</taxon>
        <taxon>campanulids</taxon>
        <taxon>Asterales</taxon>
        <taxon>Asteraceae</taxon>
        <taxon>Asteroideae</taxon>
        <taxon>Heliantheae alliance</taxon>
        <taxon>Heliantheae</taxon>
        <taxon>Helianthus</taxon>
    </lineage>
</organism>
<keyword evidence="2" id="KW-1185">Reference proteome</keyword>
<protein>
    <submittedName>
        <fullName evidence="1">Uncharacterized protein</fullName>
    </submittedName>
</protein>
<dbReference type="AlphaFoldDB" id="A0A9K3GS06"/>
<evidence type="ECO:0000313" key="2">
    <source>
        <dbReference type="Proteomes" id="UP000215914"/>
    </source>
</evidence>
<geneLocation type="mitochondrion" evidence="1"/>
<gene>
    <name evidence="1" type="ORF">HanXRQr2_MTg0834911</name>
</gene>
<reference evidence="1" key="2">
    <citation type="submission" date="2020-06" db="EMBL/GenBank/DDBJ databases">
        <title>Helianthus annuus Genome sequencing and assembly Release 2.</title>
        <authorList>
            <person name="Gouzy J."/>
            <person name="Langlade N."/>
            <person name="Munos S."/>
        </authorList>
    </citation>
    <scope>NUCLEOTIDE SEQUENCE</scope>
    <source>
        <tissue evidence="1">Leaves</tissue>
    </source>
</reference>
<dbReference type="Proteomes" id="UP000215914">
    <property type="component" value="Unassembled WGS sequence"/>
</dbReference>
<evidence type="ECO:0000313" key="1">
    <source>
        <dbReference type="EMBL" id="KAF5753146.1"/>
    </source>
</evidence>
<comment type="caution">
    <text evidence="1">The sequence shown here is derived from an EMBL/GenBank/DDBJ whole genome shotgun (WGS) entry which is preliminary data.</text>
</comment>
<dbReference type="EMBL" id="MNCJ02000334">
    <property type="protein sequence ID" value="KAF5753146.1"/>
    <property type="molecule type" value="Genomic_DNA"/>
</dbReference>
<name>A0A9K3GS06_HELAN</name>
<sequence>MVSPFAQGTSSENNVGDRVRTFRCLHPLSVGSSGDRSGFKIYEQERSLNLHFKKEMNR</sequence>
<reference evidence="1" key="1">
    <citation type="journal article" date="2017" name="Nature">
        <title>The sunflower genome provides insights into oil metabolism, flowering and Asterid evolution.</title>
        <authorList>
            <person name="Badouin H."/>
            <person name="Gouzy J."/>
            <person name="Grassa C.J."/>
            <person name="Murat F."/>
            <person name="Staton S.E."/>
            <person name="Cottret L."/>
            <person name="Lelandais-Briere C."/>
            <person name="Owens G.L."/>
            <person name="Carrere S."/>
            <person name="Mayjonade B."/>
            <person name="Legrand L."/>
            <person name="Gill N."/>
            <person name="Kane N.C."/>
            <person name="Bowers J.E."/>
            <person name="Hubner S."/>
            <person name="Bellec A."/>
            <person name="Berard A."/>
            <person name="Berges H."/>
            <person name="Blanchet N."/>
            <person name="Boniface M.C."/>
            <person name="Brunel D."/>
            <person name="Catrice O."/>
            <person name="Chaidir N."/>
            <person name="Claudel C."/>
            <person name="Donnadieu C."/>
            <person name="Faraut T."/>
            <person name="Fievet G."/>
            <person name="Helmstetter N."/>
            <person name="King M."/>
            <person name="Knapp S.J."/>
            <person name="Lai Z."/>
            <person name="Le Paslier M.C."/>
            <person name="Lippi Y."/>
            <person name="Lorenzon L."/>
            <person name="Mandel J.R."/>
            <person name="Marage G."/>
            <person name="Marchand G."/>
            <person name="Marquand E."/>
            <person name="Bret-Mestries E."/>
            <person name="Morien E."/>
            <person name="Nambeesan S."/>
            <person name="Nguyen T."/>
            <person name="Pegot-Espagnet P."/>
            <person name="Pouilly N."/>
            <person name="Raftis F."/>
            <person name="Sallet E."/>
            <person name="Schiex T."/>
            <person name="Thomas J."/>
            <person name="Vandecasteele C."/>
            <person name="Vares D."/>
            <person name="Vear F."/>
            <person name="Vautrin S."/>
            <person name="Crespi M."/>
            <person name="Mangin B."/>
            <person name="Burke J.M."/>
            <person name="Salse J."/>
            <person name="Munos S."/>
            <person name="Vincourt P."/>
            <person name="Rieseberg L.H."/>
            <person name="Langlade N.B."/>
        </authorList>
    </citation>
    <scope>NUCLEOTIDE SEQUENCE</scope>
    <source>
        <tissue evidence="1">Leaves</tissue>
    </source>
</reference>
<accession>A0A9K3GS06</accession>
<proteinExistence type="predicted"/>